<keyword evidence="3" id="KW-1185">Reference proteome</keyword>
<dbReference type="Proteomes" id="UP000703269">
    <property type="component" value="Unassembled WGS sequence"/>
</dbReference>
<sequence>MGRVLRLCLVAMEGHARSHSISRSRTCSSCSIPTRTRILPIHTATKPLGPRHRSRSDTRTTRPMARTKIRRTAHDDPPVSAAHARRQKPKPTVPRTALGHIAASGGRGQRTSRATGGEGREGVPSAAARWPRARSRRKSITALCRVRARTPTPPEV</sequence>
<proteinExistence type="predicted"/>
<feature type="region of interest" description="Disordered" evidence="1">
    <location>
        <begin position="45"/>
        <end position="156"/>
    </location>
</feature>
<dbReference type="EMBL" id="BPQB01000034">
    <property type="protein sequence ID" value="GJE93699.1"/>
    <property type="molecule type" value="Genomic_DNA"/>
</dbReference>
<evidence type="ECO:0000313" key="3">
    <source>
        <dbReference type="Proteomes" id="UP000703269"/>
    </source>
</evidence>
<protein>
    <submittedName>
        <fullName evidence="2">Uncharacterized protein</fullName>
    </submittedName>
</protein>
<name>A0A9P3LGJ5_9APHY</name>
<accession>A0A9P3LGJ5</accession>
<organism evidence="2 3">
    <name type="scientific">Phanerochaete sordida</name>
    <dbReference type="NCBI Taxonomy" id="48140"/>
    <lineage>
        <taxon>Eukaryota</taxon>
        <taxon>Fungi</taxon>
        <taxon>Dikarya</taxon>
        <taxon>Basidiomycota</taxon>
        <taxon>Agaricomycotina</taxon>
        <taxon>Agaricomycetes</taxon>
        <taxon>Polyporales</taxon>
        <taxon>Phanerochaetaceae</taxon>
        <taxon>Phanerochaete</taxon>
    </lineage>
</organism>
<comment type="caution">
    <text evidence="2">The sequence shown here is derived from an EMBL/GenBank/DDBJ whole genome shotgun (WGS) entry which is preliminary data.</text>
</comment>
<evidence type="ECO:0000256" key="1">
    <source>
        <dbReference type="SAM" id="MobiDB-lite"/>
    </source>
</evidence>
<reference evidence="2 3" key="1">
    <citation type="submission" date="2021-08" db="EMBL/GenBank/DDBJ databases">
        <title>Draft Genome Sequence of Phanerochaete sordida strain YK-624.</title>
        <authorList>
            <person name="Mori T."/>
            <person name="Dohra H."/>
            <person name="Suzuki T."/>
            <person name="Kawagishi H."/>
            <person name="Hirai H."/>
        </authorList>
    </citation>
    <scope>NUCLEOTIDE SEQUENCE [LARGE SCALE GENOMIC DNA]</scope>
    <source>
        <strain evidence="2 3">YK-624</strain>
    </source>
</reference>
<dbReference type="AlphaFoldDB" id="A0A9P3LGJ5"/>
<evidence type="ECO:0000313" key="2">
    <source>
        <dbReference type="EMBL" id="GJE93699.1"/>
    </source>
</evidence>
<gene>
    <name evidence="2" type="ORF">PsYK624_098600</name>
</gene>